<dbReference type="Gramene" id="PRQ20118">
    <property type="protein sequence ID" value="PRQ20118"/>
    <property type="gene ID" value="RchiOBHm_Chr7g0224681"/>
</dbReference>
<evidence type="ECO:0000313" key="2">
    <source>
        <dbReference type="Proteomes" id="UP000238479"/>
    </source>
</evidence>
<dbReference type="EMBL" id="PDCK01000045">
    <property type="protein sequence ID" value="PRQ20118.1"/>
    <property type="molecule type" value="Genomic_DNA"/>
</dbReference>
<proteinExistence type="predicted"/>
<dbReference type="Proteomes" id="UP000238479">
    <property type="component" value="Chromosome 7"/>
</dbReference>
<gene>
    <name evidence="1" type="ORF">RchiOBHm_Chr7g0224681</name>
</gene>
<name>A0A2P6PDW3_ROSCH</name>
<dbReference type="STRING" id="74649.A0A2P6PDW3"/>
<accession>A0A2P6PDW3</accession>
<dbReference type="InterPro" id="IPR039905">
    <property type="entry name" value="CD2BP2/Lin1"/>
</dbReference>
<comment type="caution">
    <text evidence="1">The sequence shown here is derived from an EMBL/GenBank/DDBJ whole genome shotgun (WGS) entry which is preliminary data.</text>
</comment>
<dbReference type="AlphaFoldDB" id="A0A2P6PDW3"/>
<dbReference type="GO" id="GO:0005682">
    <property type="term" value="C:U5 snRNP"/>
    <property type="evidence" value="ECO:0007669"/>
    <property type="project" value="InterPro"/>
</dbReference>
<sequence length="189" mass="20574">MFSNAIEEDYFDADGNFVEYVEKNQVKDAWLDSITKPVDPELGTTVVVVKVMMKLALTRLKRNKKEKISAETKAVFDQLTEDAMALMMKNRENNVYDEEKEVLEWEAQGYESLAKARMGGGKSVLEELETNARSSNSIASISAVGGGDCVANDDAFDMFGDDDEPAVVANAAAPGLENNGGGVENDTCV</sequence>
<keyword evidence="2" id="KW-1185">Reference proteome</keyword>
<reference evidence="1 2" key="1">
    <citation type="journal article" date="2018" name="Nat. Genet.">
        <title>The Rosa genome provides new insights in the design of modern roses.</title>
        <authorList>
            <person name="Bendahmane M."/>
        </authorList>
    </citation>
    <scope>NUCLEOTIDE SEQUENCE [LARGE SCALE GENOMIC DNA]</scope>
    <source>
        <strain evidence="2">cv. Old Blush</strain>
    </source>
</reference>
<protein>
    <submittedName>
        <fullName evidence="1">Uncharacterized protein</fullName>
    </submittedName>
</protein>
<dbReference type="PANTHER" id="PTHR13138:SF3">
    <property type="entry name" value="CD2 ANTIGEN CYTOPLASMIC TAIL-BINDING PROTEIN 2"/>
    <property type="match status" value="1"/>
</dbReference>
<evidence type="ECO:0000313" key="1">
    <source>
        <dbReference type="EMBL" id="PRQ20118.1"/>
    </source>
</evidence>
<dbReference type="PANTHER" id="PTHR13138">
    <property type="entry name" value="PROTEIN LIN1"/>
    <property type="match status" value="1"/>
</dbReference>
<organism evidence="1 2">
    <name type="scientific">Rosa chinensis</name>
    <name type="common">China rose</name>
    <dbReference type="NCBI Taxonomy" id="74649"/>
    <lineage>
        <taxon>Eukaryota</taxon>
        <taxon>Viridiplantae</taxon>
        <taxon>Streptophyta</taxon>
        <taxon>Embryophyta</taxon>
        <taxon>Tracheophyta</taxon>
        <taxon>Spermatophyta</taxon>
        <taxon>Magnoliopsida</taxon>
        <taxon>eudicotyledons</taxon>
        <taxon>Gunneridae</taxon>
        <taxon>Pentapetalae</taxon>
        <taxon>rosids</taxon>
        <taxon>fabids</taxon>
        <taxon>Rosales</taxon>
        <taxon>Rosaceae</taxon>
        <taxon>Rosoideae</taxon>
        <taxon>Rosoideae incertae sedis</taxon>
        <taxon>Rosa</taxon>
    </lineage>
</organism>